<dbReference type="EMBL" id="KN825202">
    <property type="protein sequence ID" value="KIK93237.1"/>
    <property type="molecule type" value="Genomic_DNA"/>
</dbReference>
<dbReference type="Proteomes" id="UP000054538">
    <property type="component" value="Unassembled WGS sequence"/>
</dbReference>
<protein>
    <submittedName>
        <fullName evidence="2">Uncharacterized protein</fullName>
    </submittedName>
</protein>
<dbReference type="HOGENOM" id="CLU_2469774_0_0_1"/>
<dbReference type="InParanoid" id="A0A0D0D8D1"/>
<sequence length="88" mass="9828">MIVAYTTYSTHPSKSHSHPLSGFESAQDPTFTLLRSSCNPPVEPGLIPQTHHATIRTQDHLLRTRKVRLLLSTGPTRKHNIKKYAAQG</sequence>
<name>A0A0D0D8D1_9AGAM</name>
<evidence type="ECO:0000313" key="2">
    <source>
        <dbReference type="EMBL" id="KIK93237.1"/>
    </source>
</evidence>
<proteinExistence type="predicted"/>
<evidence type="ECO:0000313" key="3">
    <source>
        <dbReference type="Proteomes" id="UP000054538"/>
    </source>
</evidence>
<feature type="region of interest" description="Disordered" evidence="1">
    <location>
        <begin position="1"/>
        <end position="24"/>
    </location>
</feature>
<gene>
    <name evidence="2" type="ORF">PAXRUDRAFT_527192</name>
</gene>
<keyword evidence="3" id="KW-1185">Reference proteome</keyword>
<reference evidence="3" key="2">
    <citation type="submission" date="2015-01" db="EMBL/GenBank/DDBJ databases">
        <title>Evolutionary Origins and Diversification of the Mycorrhizal Mutualists.</title>
        <authorList>
            <consortium name="DOE Joint Genome Institute"/>
            <consortium name="Mycorrhizal Genomics Consortium"/>
            <person name="Kohler A."/>
            <person name="Kuo A."/>
            <person name="Nagy L.G."/>
            <person name="Floudas D."/>
            <person name="Copeland A."/>
            <person name="Barry K.W."/>
            <person name="Cichocki N."/>
            <person name="Veneault-Fourrey C."/>
            <person name="LaButti K."/>
            <person name="Lindquist E.A."/>
            <person name="Lipzen A."/>
            <person name="Lundell T."/>
            <person name="Morin E."/>
            <person name="Murat C."/>
            <person name="Riley R."/>
            <person name="Ohm R."/>
            <person name="Sun H."/>
            <person name="Tunlid A."/>
            <person name="Henrissat B."/>
            <person name="Grigoriev I.V."/>
            <person name="Hibbett D.S."/>
            <person name="Martin F."/>
        </authorList>
    </citation>
    <scope>NUCLEOTIDE SEQUENCE [LARGE SCALE GENOMIC DNA]</scope>
    <source>
        <strain evidence="3">Ve08.2h10</strain>
    </source>
</reference>
<evidence type="ECO:0000256" key="1">
    <source>
        <dbReference type="SAM" id="MobiDB-lite"/>
    </source>
</evidence>
<dbReference type="AlphaFoldDB" id="A0A0D0D8D1"/>
<organism evidence="2 3">
    <name type="scientific">Paxillus rubicundulus Ve08.2h10</name>
    <dbReference type="NCBI Taxonomy" id="930991"/>
    <lineage>
        <taxon>Eukaryota</taxon>
        <taxon>Fungi</taxon>
        <taxon>Dikarya</taxon>
        <taxon>Basidiomycota</taxon>
        <taxon>Agaricomycotina</taxon>
        <taxon>Agaricomycetes</taxon>
        <taxon>Agaricomycetidae</taxon>
        <taxon>Boletales</taxon>
        <taxon>Paxilineae</taxon>
        <taxon>Paxillaceae</taxon>
        <taxon>Paxillus</taxon>
    </lineage>
</organism>
<accession>A0A0D0D8D1</accession>
<feature type="compositionally biased region" description="Polar residues" evidence="1">
    <location>
        <begin position="1"/>
        <end position="12"/>
    </location>
</feature>
<reference evidence="2 3" key="1">
    <citation type="submission" date="2014-04" db="EMBL/GenBank/DDBJ databases">
        <authorList>
            <consortium name="DOE Joint Genome Institute"/>
            <person name="Kuo A."/>
            <person name="Kohler A."/>
            <person name="Jargeat P."/>
            <person name="Nagy L.G."/>
            <person name="Floudas D."/>
            <person name="Copeland A."/>
            <person name="Barry K.W."/>
            <person name="Cichocki N."/>
            <person name="Veneault-Fourrey C."/>
            <person name="LaButti K."/>
            <person name="Lindquist E.A."/>
            <person name="Lipzen A."/>
            <person name="Lundell T."/>
            <person name="Morin E."/>
            <person name="Murat C."/>
            <person name="Sun H."/>
            <person name="Tunlid A."/>
            <person name="Henrissat B."/>
            <person name="Grigoriev I.V."/>
            <person name="Hibbett D.S."/>
            <person name="Martin F."/>
            <person name="Nordberg H.P."/>
            <person name="Cantor M.N."/>
            <person name="Hua S.X."/>
        </authorList>
    </citation>
    <scope>NUCLEOTIDE SEQUENCE [LARGE SCALE GENOMIC DNA]</scope>
    <source>
        <strain evidence="2 3">Ve08.2h10</strain>
    </source>
</reference>